<proteinExistence type="predicted"/>
<dbReference type="OrthoDB" id="10039566at2759"/>
<dbReference type="GO" id="GO:0000329">
    <property type="term" value="C:fungal-type vacuole membrane"/>
    <property type="evidence" value="ECO:0007669"/>
    <property type="project" value="InterPro"/>
</dbReference>
<dbReference type="GeneID" id="9095556"/>
<dbReference type="OMA" id="AYPKIAQ"/>
<dbReference type="PANTHER" id="PTHR35895:SF1">
    <property type="entry name" value="LIPID-BINDING SERUM GLYCOPROTEIN C-TERMINAL DOMAIN-CONTAINING PROTEIN"/>
    <property type="match status" value="1"/>
</dbReference>
<evidence type="ECO:0000313" key="2">
    <source>
        <dbReference type="EMBL" id="EEH34601.2"/>
    </source>
</evidence>
<dbReference type="eggNOG" id="ENOG502S22Q">
    <property type="taxonomic scope" value="Eukaryota"/>
</dbReference>
<dbReference type="VEuPathDB" id="FungiDB:PAAG_05650"/>
<evidence type="ECO:0000256" key="1">
    <source>
        <dbReference type="SAM" id="Phobius"/>
    </source>
</evidence>
<accession>C1H4F7</accession>
<organism evidence="2 3">
    <name type="scientific">Paracoccidioides lutzii (strain ATCC MYA-826 / Pb01)</name>
    <name type="common">Paracoccidioides brasiliensis</name>
    <dbReference type="NCBI Taxonomy" id="502779"/>
    <lineage>
        <taxon>Eukaryota</taxon>
        <taxon>Fungi</taxon>
        <taxon>Dikarya</taxon>
        <taxon>Ascomycota</taxon>
        <taxon>Pezizomycotina</taxon>
        <taxon>Eurotiomycetes</taxon>
        <taxon>Eurotiomycetidae</taxon>
        <taxon>Onygenales</taxon>
        <taxon>Ajellomycetaceae</taxon>
        <taxon>Paracoccidioides</taxon>
    </lineage>
</organism>
<dbReference type="STRING" id="502779.C1H4F7"/>
<keyword evidence="1" id="KW-1133">Transmembrane helix</keyword>
<dbReference type="RefSeq" id="XP_015699868.1">
    <property type="nucleotide sequence ID" value="XM_015845642.1"/>
</dbReference>
<evidence type="ECO:0000313" key="3">
    <source>
        <dbReference type="Proteomes" id="UP000002059"/>
    </source>
</evidence>
<dbReference type="PANTHER" id="PTHR35895">
    <property type="entry name" value="CHROMOSOME 16, WHOLE GENOME SHOTGUN SEQUENCE"/>
    <property type="match status" value="1"/>
</dbReference>
<dbReference type="KEGG" id="pbl:PAAG_05650"/>
<feature type="transmembrane region" description="Helical" evidence="1">
    <location>
        <begin position="31"/>
        <end position="54"/>
    </location>
</feature>
<dbReference type="HOGENOM" id="CLU_035244_1_0_1"/>
<dbReference type="InterPro" id="IPR022185">
    <property type="entry name" value="DUF3712"/>
</dbReference>
<protein>
    <submittedName>
        <fullName evidence="2">Uncharacterized protein</fullName>
    </submittedName>
</protein>
<dbReference type="SUPFAM" id="SSF117070">
    <property type="entry name" value="LEA14-like"/>
    <property type="match status" value="1"/>
</dbReference>
<dbReference type="InterPro" id="IPR046368">
    <property type="entry name" value="Tag1"/>
</dbReference>
<dbReference type="EMBL" id="KN294006">
    <property type="protein sequence ID" value="EEH34601.2"/>
    <property type="molecule type" value="Genomic_DNA"/>
</dbReference>
<gene>
    <name evidence="2" type="ORF">PAAG_05650</name>
</gene>
<sequence>MSDKVEAGPVEREFTKPSFGARLKANFKKWWWLYLAIFIVVVLVILLPVIFVGYPRIAQKDVNKSTLTINSMEITNPAPESFNIKVDQTIGSKSKYHPTLDAFNATVGIAKSNKPFFVLAVPSVKAVDGAKSMIDQRVQLADVQQFIDYSIAVMKSEFLDLEIDGRTGLKEGALPKTTVDYNKVITMKGLNGLKGFNVTDFKLVPKEGDGTNMLGEVFIPNPSVLTLTLGDVTLNLSVDGKDIGTSTLPNLVIKPGNNTVKMRSAVDVAKVFPFVSGKDAKYKNGVIPVSIVGKSAVYNGKELPYFTKALESNVLHIQLNLGPLLGLKG</sequence>
<keyword evidence="1" id="KW-0472">Membrane</keyword>
<dbReference type="Pfam" id="PF12505">
    <property type="entry name" value="DUF3712"/>
    <property type="match status" value="1"/>
</dbReference>
<dbReference type="Proteomes" id="UP000002059">
    <property type="component" value="Partially assembled WGS sequence"/>
</dbReference>
<dbReference type="AlphaFoldDB" id="C1H4F7"/>
<keyword evidence="1" id="KW-0812">Transmembrane</keyword>
<name>C1H4F7_PARBA</name>
<keyword evidence="3" id="KW-1185">Reference proteome</keyword>
<reference evidence="2 3" key="1">
    <citation type="journal article" date="2011" name="PLoS Genet.">
        <title>Comparative genomic analysis of human fungal pathogens causing paracoccidioidomycosis.</title>
        <authorList>
            <person name="Desjardins C.A."/>
            <person name="Champion M.D."/>
            <person name="Holder J.W."/>
            <person name="Muszewska A."/>
            <person name="Goldberg J."/>
            <person name="Bailao A.M."/>
            <person name="Brigido M.M."/>
            <person name="Ferreira M.E."/>
            <person name="Garcia A.M."/>
            <person name="Grynberg M."/>
            <person name="Gujja S."/>
            <person name="Heiman D.I."/>
            <person name="Henn M.R."/>
            <person name="Kodira C.D."/>
            <person name="Leon-Narvaez H."/>
            <person name="Longo L.V."/>
            <person name="Ma L.J."/>
            <person name="Malavazi I."/>
            <person name="Matsuo A.L."/>
            <person name="Morais F.V."/>
            <person name="Pereira M."/>
            <person name="Rodriguez-Brito S."/>
            <person name="Sakthikumar S."/>
            <person name="Salem-Izacc S.M."/>
            <person name="Sykes S.M."/>
            <person name="Teixeira M.M."/>
            <person name="Vallejo M.C."/>
            <person name="Walter M.E."/>
            <person name="Yandava C."/>
            <person name="Young S."/>
            <person name="Zeng Q."/>
            <person name="Zucker J."/>
            <person name="Felipe M.S."/>
            <person name="Goldman G.H."/>
            <person name="Haas B.J."/>
            <person name="McEwen J.G."/>
            <person name="Nino-Vega G."/>
            <person name="Puccia R."/>
            <person name="San-Blas G."/>
            <person name="Soares C.M."/>
            <person name="Birren B.W."/>
            <person name="Cuomo C.A."/>
        </authorList>
    </citation>
    <scope>NUCLEOTIDE SEQUENCE [LARGE SCALE GENOMIC DNA]</scope>
    <source>
        <strain evidence="3">ATCC MYA-826 / Pb01</strain>
    </source>
</reference>